<feature type="domain" description="Reverse transcriptase" evidence="2">
    <location>
        <begin position="1"/>
        <end position="152"/>
    </location>
</feature>
<dbReference type="PANTHER" id="PTHR47027:SF20">
    <property type="entry name" value="REVERSE TRANSCRIPTASE-LIKE PROTEIN WITH RNA-DIRECTED DNA POLYMERASE DOMAIN"/>
    <property type="match status" value="1"/>
</dbReference>
<dbReference type="Pfam" id="PF00078">
    <property type="entry name" value="RVT_1"/>
    <property type="match status" value="1"/>
</dbReference>
<keyword evidence="4" id="KW-1185">Reference proteome</keyword>
<feature type="region of interest" description="Disordered" evidence="1">
    <location>
        <begin position="158"/>
        <end position="233"/>
    </location>
</feature>
<sequence length="414" mass="47247">MECARIDSRYKKRNLLQHIYDKATFNVELADDLKTSKISLNRGTRQGDTISFKLFSLVLELAFKNLNWNNKGININGRYLNHLRVANDTVLISNDPNKLQQRLRKLKVVSEDTGLTMNIEKTKAMTANEQEFRLDDNVIETVDSYIYLGHVITCRKGNQTTGSNEITTDDEASDHSQSSSDEDPFHHGDNKWSDKFYTPLDSTSKNSDDESTGNSQEDITNNEQVTVADNEERHTVIREEVETIGTLDEKVIKSLSKTVRNENVILAFDRFFTSVNLIDTIKYPAAGTEIPTRKDMPEKFSNKAKQKLAKDQCSHAELCNLQVDKVQDNGPILIATLNDTKTKRKRIFAVSPDCNRYELYKKYARLSKHGRRLFLYYKDNKYTSQAVGINTFAKAPQKIAGYLHLLDATSNTEH</sequence>
<gene>
    <name evidence="3" type="ORF">ILUMI_11235</name>
</gene>
<proteinExistence type="predicted"/>
<dbReference type="EMBL" id="VTPC01006410">
    <property type="protein sequence ID" value="KAF2894939.1"/>
    <property type="molecule type" value="Genomic_DNA"/>
</dbReference>
<reference evidence="3" key="1">
    <citation type="submission" date="2019-08" db="EMBL/GenBank/DDBJ databases">
        <title>The genome of the North American firefly Photinus pyralis.</title>
        <authorList>
            <consortium name="Photinus pyralis genome working group"/>
            <person name="Fallon T.R."/>
            <person name="Sander Lower S.E."/>
            <person name="Weng J.-K."/>
        </authorList>
    </citation>
    <scope>NUCLEOTIDE SEQUENCE</scope>
    <source>
        <strain evidence="3">TRF0915ILg1</strain>
        <tissue evidence="3">Whole body</tissue>
    </source>
</reference>
<dbReference type="OrthoDB" id="6744687at2759"/>
<dbReference type="PANTHER" id="PTHR47027">
    <property type="entry name" value="REVERSE TRANSCRIPTASE DOMAIN-CONTAINING PROTEIN"/>
    <property type="match status" value="1"/>
</dbReference>
<comment type="caution">
    <text evidence="3">The sequence shown here is derived from an EMBL/GenBank/DDBJ whole genome shotgun (WGS) entry which is preliminary data.</text>
</comment>
<dbReference type="Proteomes" id="UP000801492">
    <property type="component" value="Unassembled WGS sequence"/>
</dbReference>
<feature type="compositionally biased region" description="Basic and acidic residues" evidence="1">
    <location>
        <begin position="183"/>
        <end position="194"/>
    </location>
</feature>
<evidence type="ECO:0000259" key="2">
    <source>
        <dbReference type="PROSITE" id="PS50878"/>
    </source>
</evidence>
<evidence type="ECO:0000313" key="3">
    <source>
        <dbReference type="EMBL" id="KAF2894939.1"/>
    </source>
</evidence>
<dbReference type="InterPro" id="IPR000477">
    <property type="entry name" value="RT_dom"/>
</dbReference>
<feature type="compositionally biased region" description="Polar residues" evidence="1">
    <location>
        <begin position="212"/>
        <end position="227"/>
    </location>
</feature>
<dbReference type="AlphaFoldDB" id="A0A8K0CWL9"/>
<evidence type="ECO:0000256" key="1">
    <source>
        <dbReference type="SAM" id="MobiDB-lite"/>
    </source>
</evidence>
<name>A0A8K0CWL9_IGNLU</name>
<organism evidence="3 4">
    <name type="scientific">Ignelater luminosus</name>
    <name type="common">Cucubano</name>
    <name type="synonym">Pyrophorus luminosus</name>
    <dbReference type="NCBI Taxonomy" id="2038154"/>
    <lineage>
        <taxon>Eukaryota</taxon>
        <taxon>Metazoa</taxon>
        <taxon>Ecdysozoa</taxon>
        <taxon>Arthropoda</taxon>
        <taxon>Hexapoda</taxon>
        <taxon>Insecta</taxon>
        <taxon>Pterygota</taxon>
        <taxon>Neoptera</taxon>
        <taxon>Endopterygota</taxon>
        <taxon>Coleoptera</taxon>
        <taxon>Polyphaga</taxon>
        <taxon>Elateriformia</taxon>
        <taxon>Elateroidea</taxon>
        <taxon>Elateridae</taxon>
        <taxon>Agrypninae</taxon>
        <taxon>Pyrophorini</taxon>
        <taxon>Ignelater</taxon>
    </lineage>
</organism>
<evidence type="ECO:0000313" key="4">
    <source>
        <dbReference type="Proteomes" id="UP000801492"/>
    </source>
</evidence>
<protein>
    <recommendedName>
        <fullName evidence="2">Reverse transcriptase domain-containing protein</fullName>
    </recommendedName>
</protein>
<dbReference type="PROSITE" id="PS50878">
    <property type="entry name" value="RT_POL"/>
    <property type="match status" value="1"/>
</dbReference>
<accession>A0A8K0CWL9</accession>